<dbReference type="Gene3D" id="3.20.20.70">
    <property type="entry name" value="Aldolase class I"/>
    <property type="match status" value="1"/>
</dbReference>
<dbReference type="PANTHER" id="PTHR42966:SF1">
    <property type="entry name" value="SIALIC ACID SYNTHASE"/>
    <property type="match status" value="1"/>
</dbReference>
<dbReference type="InterPro" id="IPR013785">
    <property type="entry name" value="Aldolase_TIM"/>
</dbReference>
<dbReference type="Proteomes" id="UP000018922">
    <property type="component" value="Chromosome I"/>
</dbReference>
<dbReference type="Gene3D" id="3.90.1210.10">
    <property type="entry name" value="Antifreeze-like/N-acetylneuraminic acid synthase C-terminal domain"/>
    <property type="match status" value="1"/>
</dbReference>
<dbReference type="InterPro" id="IPR051690">
    <property type="entry name" value="PseI-like"/>
</dbReference>
<dbReference type="NCBIfam" id="TIGR03569">
    <property type="entry name" value="NeuB_NnaB"/>
    <property type="match status" value="1"/>
</dbReference>
<dbReference type="Pfam" id="PF03102">
    <property type="entry name" value="NeuB"/>
    <property type="match status" value="1"/>
</dbReference>
<dbReference type="eggNOG" id="COG2089">
    <property type="taxonomic scope" value="Bacteria"/>
</dbReference>
<dbReference type="InterPro" id="IPR006190">
    <property type="entry name" value="SAF_AFP_Neu5Ac"/>
</dbReference>
<name>V6F598_MAGGM</name>
<dbReference type="STRING" id="1430440.MGMSRv2__3409"/>
<evidence type="ECO:0000313" key="2">
    <source>
        <dbReference type="EMBL" id="CDL00624.1"/>
    </source>
</evidence>
<gene>
    <name evidence="2" type="ordered locus">MGMSRv2__3409</name>
</gene>
<dbReference type="SUPFAM" id="SSF51269">
    <property type="entry name" value="AFP III-like domain"/>
    <property type="match status" value="1"/>
</dbReference>
<dbReference type="InterPro" id="IPR013132">
    <property type="entry name" value="PseI/NeuA/B-like_N"/>
</dbReference>
<dbReference type="PROSITE" id="PS50844">
    <property type="entry name" value="AFP_LIKE"/>
    <property type="match status" value="1"/>
</dbReference>
<dbReference type="AlphaFoldDB" id="V6F598"/>
<dbReference type="InterPro" id="IPR013974">
    <property type="entry name" value="SAF"/>
</dbReference>
<evidence type="ECO:0000259" key="1">
    <source>
        <dbReference type="PROSITE" id="PS50844"/>
    </source>
</evidence>
<dbReference type="GO" id="GO:0016051">
    <property type="term" value="P:carbohydrate biosynthetic process"/>
    <property type="evidence" value="ECO:0007669"/>
    <property type="project" value="InterPro"/>
</dbReference>
<dbReference type="CDD" id="cd11615">
    <property type="entry name" value="SAF_NeuB_like"/>
    <property type="match status" value="1"/>
</dbReference>
<dbReference type="InterPro" id="IPR020007">
    <property type="entry name" value="NeuB/NeuA"/>
</dbReference>
<dbReference type="HOGENOM" id="CLU_040465_0_0_5"/>
<keyword evidence="3" id="KW-1185">Reference proteome</keyword>
<sequence>MACLIIAEAGVNHNGDIALAHALVDAAVAAGADVVKFQTFKADRMATQRAPKADYQNVTTDSAESQHAMLRRLELTPAMHDELIAYCRQRGIRFLSTPFDRQSLAYLAGEVGLDLIKIPSGEVTNGPLLLDAARTGRDIILSTGMSALGEVEAALQVLTFGMLEPTRTPDAARLAQAWQVTEGRVRLRQRVTLLHCTTEYPAPFDSVNLKAMETMRAAFGLRVGLSDHTVGIAIPIAGASLGAAIIEKHFTMDRTLPGPDHKASLEPLELKAMVEGIRAVEWAMGDGVKCAQEAEIKNMEIARKSLVAACAIKAGELFSAENLDVKRPGSGISPMHYWGLLGRPAKCDYDADDLIVEW</sequence>
<dbReference type="GO" id="GO:0047444">
    <property type="term" value="F:N-acylneuraminate-9-phosphate synthase activity"/>
    <property type="evidence" value="ECO:0007669"/>
    <property type="project" value="TreeGrafter"/>
</dbReference>
<dbReference type="Pfam" id="PF08666">
    <property type="entry name" value="SAF"/>
    <property type="match status" value="1"/>
</dbReference>
<feature type="domain" description="AFP-like" evidence="1">
    <location>
        <begin position="305"/>
        <end position="358"/>
    </location>
</feature>
<proteinExistence type="predicted"/>
<dbReference type="KEGG" id="mgy:MGMSRv2__3409"/>
<organism evidence="2 3">
    <name type="scientific">Magnetospirillum gryphiswaldense (strain DSM 6361 / JCM 21280 / NBRC 15271 / MSR-1)</name>
    <dbReference type="NCBI Taxonomy" id="431944"/>
    <lineage>
        <taxon>Bacteria</taxon>
        <taxon>Pseudomonadati</taxon>
        <taxon>Pseudomonadota</taxon>
        <taxon>Alphaproteobacteria</taxon>
        <taxon>Rhodospirillales</taxon>
        <taxon>Rhodospirillaceae</taxon>
        <taxon>Magnetospirillum</taxon>
    </lineage>
</organism>
<dbReference type="SUPFAM" id="SSF51569">
    <property type="entry name" value="Aldolase"/>
    <property type="match status" value="1"/>
</dbReference>
<accession>V6F598</accession>
<dbReference type="InterPro" id="IPR036732">
    <property type="entry name" value="AFP_Neu5c_C_sf"/>
</dbReference>
<evidence type="ECO:0000313" key="3">
    <source>
        <dbReference type="Proteomes" id="UP000018922"/>
    </source>
</evidence>
<dbReference type="InterPro" id="IPR057736">
    <property type="entry name" value="SAF_PseI/NeuA/NeuB"/>
</dbReference>
<protein>
    <recommendedName>
        <fullName evidence="1">AFP-like domain-containing protein</fullName>
    </recommendedName>
</protein>
<reference evidence="2 3" key="1">
    <citation type="journal article" date="2014" name="Genome Announc.">
        <title>Complete genome sequence of Magnetospirillum gryphiswaldense MSR-1.</title>
        <authorList>
            <person name="Wang X."/>
            <person name="Wang Q."/>
            <person name="Zhang W."/>
            <person name="Wang Y."/>
            <person name="Li L."/>
            <person name="Wen T."/>
            <person name="Zhang T."/>
            <person name="Zhang Y."/>
            <person name="Xu J."/>
            <person name="Hu J."/>
            <person name="Li S."/>
            <person name="Liu L."/>
            <person name="Liu J."/>
            <person name="Jiang W."/>
            <person name="Tian J."/>
            <person name="Li Y."/>
            <person name="Schuler D."/>
            <person name="Wang L."/>
            <person name="Li J."/>
        </authorList>
    </citation>
    <scope>NUCLEOTIDE SEQUENCE [LARGE SCALE GENOMIC DNA]</scope>
    <source>
        <strain evidence="3">DSM 6361 / JCM 21280 / NBRC 15271 / MSR-1</strain>
    </source>
</reference>
<dbReference type="EMBL" id="HG794546">
    <property type="protein sequence ID" value="CDL00624.1"/>
    <property type="molecule type" value="Genomic_DNA"/>
</dbReference>
<dbReference type="PANTHER" id="PTHR42966">
    <property type="entry name" value="N-ACETYLNEURAMINATE SYNTHASE"/>
    <property type="match status" value="1"/>
</dbReference>